<protein>
    <submittedName>
        <fullName evidence="2">Uncharacterized protein</fullName>
    </submittedName>
</protein>
<dbReference type="AlphaFoldDB" id="A0AAV7RD59"/>
<proteinExistence type="predicted"/>
<evidence type="ECO:0000313" key="3">
    <source>
        <dbReference type="Proteomes" id="UP001066276"/>
    </source>
</evidence>
<comment type="caution">
    <text evidence="2">The sequence shown here is derived from an EMBL/GenBank/DDBJ whole genome shotgun (WGS) entry which is preliminary data.</text>
</comment>
<name>A0AAV7RD59_PLEWA</name>
<feature type="region of interest" description="Disordered" evidence="1">
    <location>
        <begin position="23"/>
        <end position="54"/>
    </location>
</feature>
<evidence type="ECO:0000313" key="2">
    <source>
        <dbReference type="EMBL" id="KAJ1149567.1"/>
    </source>
</evidence>
<evidence type="ECO:0000256" key="1">
    <source>
        <dbReference type="SAM" id="MobiDB-lite"/>
    </source>
</evidence>
<gene>
    <name evidence="2" type="ORF">NDU88_002374</name>
</gene>
<accession>A0AAV7RD59</accession>
<dbReference type="EMBL" id="JANPWB010000009">
    <property type="protein sequence ID" value="KAJ1149567.1"/>
    <property type="molecule type" value="Genomic_DNA"/>
</dbReference>
<reference evidence="2" key="1">
    <citation type="journal article" date="2022" name="bioRxiv">
        <title>Sequencing and chromosome-scale assembly of the giantPleurodeles waltlgenome.</title>
        <authorList>
            <person name="Brown T."/>
            <person name="Elewa A."/>
            <person name="Iarovenko S."/>
            <person name="Subramanian E."/>
            <person name="Araus A.J."/>
            <person name="Petzold A."/>
            <person name="Susuki M."/>
            <person name="Suzuki K.-i.T."/>
            <person name="Hayashi T."/>
            <person name="Toyoda A."/>
            <person name="Oliveira C."/>
            <person name="Osipova E."/>
            <person name="Leigh N.D."/>
            <person name="Simon A."/>
            <person name="Yun M.H."/>
        </authorList>
    </citation>
    <scope>NUCLEOTIDE SEQUENCE</scope>
    <source>
        <strain evidence="2">20211129_DDA</strain>
        <tissue evidence="2">Liver</tissue>
    </source>
</reference>
<organism evidence="2 3">
    <name type="scientific">Pleurodeles waltl</name>
    <name type="common">Iberian ribbed newt</name>
    <dbReference type="NCBI Taxonomy" id="8319"/>
    <lineage>
        <taxon>Eukaryota</taxon>
        <taxon>Metazoa</taxon>
        <taxon>Chordata</taxon>
        <taxon>Craniata</taxon>
        <taxon>Vertebrata</taxon>
        <taxon>Euteleostomi</taxon>
        <taxon>Amphibia</taxon>
        <taxon>Batrachia</taxon>
        <taxon>Caudata</taxon>
        <taxon>Salamandroidea</taxon>
        <taxon>Salamandridae</taxon>
        <taxon>Pleurodelinae</taxon>
        <taxon>Pleurodeles</taxon>
    </lineage>
</organism>
<dbReference type="Proteomes" id="UP001066276">
    <property type="component" value="Chromosome 5"/>
</dbReference>
<keyword evidence="3" id="KW-1185">Reference proteome</keyword>
<sequence>MPNPGPRVTLGWKKRLRRASRPAKWTTATAVARAGSPARAVEPHASTHRGCSGWGLGGTADKWKRWLQFFLSLQGAVLLKE</sequence>